<dbReference type="KEGG" id="sniv:SFSGTM_32300"/>
<reference evidence="2" key="1">
    <citation type="submission" date="2019-11" db="EMBL/GenBank/DDBJ databases">
        <title>Isolation and characterization of a novel species in the genus Sulfuriferula.</title>
        <authorList>
            <person name="Mochizuki J."/>
            <person name="Kojima H."/>
            <person name="Fukui M."/>
        </authorList>
    </citation>
    <scope>NUCLEOTIDE SEQUENCE [LARGE SCALE GENOMIC DNA]</scope>
    <source>
        <strain evidence="2">SGTM</strain>
        <plasmid evidence="2">sgtm_pl1 dna</plasmid>
    </source>
</reference>
<evidence type="ECO:0000313" key="1">
    <source>
        <dbReference type="EMBL" id="BBP02522.1"/>
    </source>
</evidence>
<geneLocation type="plasmid" evidence="2">
    <name>sgtm_pl1 dna</name>
</geneLocation>
<keyword evidence="2" id="KW-1185">Reference proteome</keyword>
<gene>
    <name evidence="1" type="ORF">SFSGTM_32300</name>
</gene>
<sequence length="78" mass="8839">MKINQAKEYFELGIITKFYAVRDIKPGCWILCIEGQQDKNWTLQTALGKTKVFATLDTLTREIETIMGSHVSSIAFAI</sequence>
<dbReference type="EMBL" id="AP021882">
    <property type="protein sequence ID" value="BBP02522.1"/>
    <property type="molecule type" value="Genomic_DNA"/>
</dbReference>
<keyword evidence="1" id="KW-0614">Plasmid</keyword>
<protein>
    <submittedName>
        <fullName evidence="1">Uncharacterized protein</fullName>
    </submittedName>
</protein>
<dbReference type="Proteomes" id="UP000463939">
    <property type="component" value="Plasmid SGTM_pl1"/>
</dbReference>
<accession>A0A809SBS6</accession>
<proteinExistence type="predicted"/>
<evidence type="ECO:0000313" key="2">
    <source>
        <dbReference type="Proteomes" id="UP000463939"/>
    </source>
</evidence>
<name>A0A809SBS6_9PROT</name>
<dbReference type="AlphaFoldDB" id="A0A809SBS6"/>
<dbReference type="RefSeq" id="WP_162086415.1">
    <property type="nucleotide sequence ID" value="NZ_AP021882.1"/>
</dbReference>
<organism evidence="1 2">
    <name type="scientific">Sulfuriferula nivalis</name>
    <dbReference type="NCBI Taxonomy" id="2675298"/>
    <lineage>
        <taxon>Bacteria</taxon>
        <taxon>Pseudomonadati</taxon>
        <taxon>Pseudomonadota</taxon>
        <taxon>Betaproteobacteria</taxon>
        <taxon>Nitrosomonadales</taxon>
        <taxon>Sulfuricellaceae</taxon>
        <taxon>Sulfuriferula</taxon>
    </lineage>
</organism>